<name>A0ABZ2VBQ0_9RHOB</name>
<organism evidence="2 3">
    <name type="scientific">Yoonia phaeophyticola</name>
    <dbReference type="NCBI Taxonomy" id="3137369"/>
    <lineage>
        <taxon>Bacteria</taxon>
        <taxon>Pseudomonadati</taxon>
        <taxon>Pseudomonadota</taxon>
        <taxon>Alphaproteobacteria</taxon>
        <taxon>Rhodobacterales</taxon>
        <taxon>Paracoccaceae</taxon>
        <taxon>Yoonia</taxon>
    </lineage>
</organism>
<dbReference type="RefSeq" id="WP_341369068.1">
    <property type="nucleotide sequence ID" value="NZ_CP150951.2"/>
</dbReference>
<evidence type="ECO:0000259" key="1">
    <source>
        <dbReference type="Pfam" id="PF02796"/>
    </source>
</evidence>
<dbReference type="Gene3D" id="1.10.10.60">
    <property type="entry name" value="Homeodomain-like"/>
    <property type="match status" value="1"/>
</dbReference>
<dbReference type="InterPro" id="IPR009057">
    <property type="entry name" value="Homeodomain-like_sf"/>
</dbReference>
<proteinExistence type="predicted"/>
<reference evidence="3" key="1">
    <citation type="submission" date="2024-04" db="EMBL/GenBank/DDBJ databases">
        <title>Phylogenomic analyses of a clade within the roseobacter group suggest taxonomic reassignments of species of the genera Aestuariivita, Citreicella, Loktanella, Nautella, Pelagibaca, Ruegeria, Thalassobius, Thiobacimonas and Tropicibacter, and the proposal o.</title>
        <authorList>
            <person name="Jeon C.O."/>
        </authorList>
    </citation>
    <scope>NUCLEOTIDE SEQUENCE [LARGE SCALE GENOMIC DNA]</scope>
    <source>
        <strain evidence="3">BS5-3</strain>
    </source>
</reference>
<accession>A0ABZ2VBQ0</accession>
<dbReference type="Pfam" id="PF02796">
    <property type="entry name" value="HTH_7"/>
    <property type="match status" value="1"/>
</dbReference>
<dbReference type="SUPFAM" id="SSF46689">
    <property type="entry name" value="Homeodomain-like"/>
    <property type="match status" value="1"/>
</dbReference>
<gene>
    <name evidence="2" type="ORF">AABB29_12890</name>
</gene>
<keyword evidence="3" id="KW-1185">Reference proteome</keyword>
<evidence type="ECO:0000313" key="2">
    <source>
        <dbReference type="EMBL" id="WZC50971.1"/>
    </source>
</evidence>
<dbReference type="InterPro" id="IPR006120">
    <property type="entry name" value="Resolvase_HTH_dom"/>
</dbReference>
<dbReference type="EMBL" id="CP150951">
    <property type="protein sequence ID" value="WZC50971.1"/>
    <property type="molecule type" value="Genomic_DNA"/>
</dbReference>
<sequence>MEAAKGRGVYKGRRKSIDNAEIRQLADVGVAKAKIARDLGVSRMTVYRALAEPETETDVD</sequence>
<feature type="domain" description="Resolvase HTH" evidence="1">
    <location>
        <begin position="12"/>
        <end position="51"/>
    </location>
</feature>
<dbReference type="Proteomes" id="UP001440612">
    <property type="component" value="Chromosome"/>
</dbReference>
<protein>
    <submittedName>
        <fullName evidence="2">Helix-turn-helix domain-containing protein</fullName>
    </submittedName>
</protein>
<evidence type="ECO:0000313" key="3">
    <source>
        <dbReference type="Proteomes" id="UP001440612"/>
    </source>
</evidence>